<evidence type="ECO:0000256" key="1">
    <source>
        <dbReference type="ARBA" id="ARBA00022801"/>
    </source>
</evidence>
<dbReference type="InterPro" id="IPR000073">
    <property type="entry name" value="AB_hydrolase_1"/>
</dbReference>
<dbReference type="EMBL" id="LAZR01000022">
    <property type="protein sequence ID" value="KKO04660.1"/>
    <property type="molecule type" value="Genomic_DNA"/>
</dbReference>
<dbReference type="AlphaFoldDB" id="A0A0F9VKR9"/>
<feature type="domain" description="AB hydrolase-1" evidence="2">
    <location>
        <begin position="80"/>
        <end position="214"/>
    </location>
</feature>
<gene>
    <name evidence="3" type="ORF">LCGC14_0084880</name>
</gene>
<dbReference type="Pfam" id="PF12697">
    <property type="entry name" value="Abhydrolase_6"/>
    <property type="match status" value="1"/>
</dbReference>
<dbReference type="InterPro" id="IPR029058">
    <property type="entry name" value="AB_hydrolase_fold"/>
</dbReference>
<protein>
    <recommendedName>
        <fullName evidence="2">AB hydrolase-1 domain-containing protein</fullName>
    </recommendedName>
</protein>
<reference evidence="3" key="1">
    <citation type="journal article" date="2015" name="Nature">
        <title>Complex archaea that bridge the gap between prokaryotes and eukaryotes.</title>
        <authorList>
            <person name="Spang A."/>
            <person name="Saw J.H."/>
            <person name="Jorgensen S.L."/>
            <person name="Zaremba-Niedzwiedzka K."/>
            <person name="Martijn J."/>
            <person name="Lind A.E."/>
            <person name="van Eijk R."/>
            <person name="Schleper C."/>
            <person name="Guy L."/>
            <person name="Ettema T.J."/>
        </authorList>
    </citation>
    <scope>NUCLEOTIDE SEQUENCE</scope>
</reference>
<keyword evidence="1" id="KW-0378">Hydrolase</keyword>
<dbReference type="SUPFAM" id="SSF53474">
    <property type="entry name" value="alpha/beta-Hydrolases"/>
    <property type="match status" value="1"/>
</dbReference>
<dbReference type="Gene3D" id="3.40.50.1820">
    <property type="entry name" value="alpha/beta hydrolase"/>
    <property type="match status" value="1"/>
</dbReference>
<evidence type="ECO:0000259" key="2">
    <source>
        <dbReference type="Pfam" id="PF12697"/>
    </source>
</evidence>
<dbReference type="PANTHER" id="PTHR48081:SF33">
    <property type="entry name" value="KYNURENINE FORMAMIDASE"/>
    <property type="match status" value="1"/>
</dbReference>
<proteinExistence type="predicted"/>
<dbReference type="GO" id="GO:0016787">
    <property type="term" value="F:hydrolase activity"/>
    <property type="evidence" value="ECO:0007669"/>
    <property type="project" value="UniProtKB-KW"/>
</dbReference>
<dbReference type="InterPro" id="IPR050300">
    <property type="entry name" value="GDXG_lipolytic_enzyme"/>
</dbReference>
<evidence type="ECO:0000313" key="3">
    <source>
        <dbReference type="EMBL" id="KKO04660.1"/>
    </source>
</evidence>
<comment type="caution">
    <text evidence="3">The sequence shown here is derived from an EMBL/GenBank/DDBJ whole genome shotgun (WGS) entry which is preliminary data.</text>
</comment>
<accession>A0A0F9VKR9</accession>
<dbReference type="PANTHER" id="PTHR48081">
    <property type="entry name" value="AB HYDROLASE SUPERFAMILY PROTEIN C4A8.06C"/>
    <property type="match status" value="1"/>
</dbReference>
<organism evidence="3">
    <name type="scientific">marine sediment metagenome</name>
    <dbReference type="NCBI Taxonomy" id="412755"/>
    <lineage>
        <taxon>unclassified sequences</taxon>
        <taxon>metagenomes</taxon>
        <taxon>ecological metagenomes</taxon>
    </lineage>
</organism>
<sequence length="286" mass="30753">MTQSFWQPGAEPLTDFDAAYANSAAIVGSQSYPPRWAAAAAAFREHLASAGRARLDRVYGQAPRNLYDLFLPDTAPIGLIVFVHGGYWKAFDKSVWSHLAEGALQRGHAVAMPSYTLCPDATIGAITREIGAFLDHVAGEIPGPIRLCGHSAGGHLVSRMLCIDAPIARATADRIDRTVSISGVHDLRPLLAAGMNDILQLDLAEARAESPALLEPRANIDITCLVGRAELDEFRRQNALLANVWHGFGVRTRAVERPGQHHFDVIDELGDPASELVAILTGAPNS</sequence>
<name>A0A0F9VKR9_9ZZZZ</name>